<proteinExistence type="predicted"/>
<keyword evidence="6" id="KW-1185">Reference proteome</keyword>
<sequence>MYNALYSNSDLKWNVKDENGNFVIPYIITGQYKTSERRIIEEAMRLIHVNTCIRFKPRTNEEDYIEIQNQPFEGCYTYVGRPGGRSILMLEANDERTLIHVNTCIRFKPRANEEDYVEIQNQPFEGCYKYVGRPGGRSILMLEANDERTCLIKRTVQHELLHVIGLWHEHMRYDRDKYIKVHYENIERDYWSQFRTIPLSRATTYNEPYDYRSVMHYSKKAFAKPGKISMETLDPKFQVISLNLLYNALTQK</sequence>
<dbReference type="InterPro" id="IPR006026">
    <property type="entry name" value="Peptidase_Metallo"/>
</dbReference>
<dbReference type="Proteomes" id="UP000270094">
    <property type="component" value="Unassembled WGS sequence"/>
</dbReference>
<feature type="domain" description="Peptidase M12A" evidence="4">
    <location>
        <begin position="3"/>
        <end position="252"/>
    </location>
</feature>
<accession>A0A3P7J1L2</accession>
<evidence type="ECO:0000313" key="6">
    <source>
        <dbReference type="Proteomes" id="UP000270094"/>
    </source>
</evidence>
<feature type="binding site" evidence="2">
    <location>
        <position position="158"/>
    </location>
    <ligand>
        <name>Zn(2+)</name>
        <dbReference type="ChEBI" id="CHEBI:29105"/>
        <note>catalytic</note>
    </ligand>
</feature>
<keyword evidence="2 3" id="KW-0479">Metal-binding</keyword>
<evidence type="ECO:0000256" key="2">
    <source>
        <dbReference type="PROSITE-ProRule" id="PRU01211"/>
    </source>
</evidence>
<comment type="caution">
    <text evidence="2">Lacks conserved residue(s) required for the propagation of feature annotation.</text>
</comment>
<keyword evidence="2 3" id="KW-0645">Protease</keyword>
<evidence type="ECO:0000259" key="4">
    <source>
        <dbReference type="PROSITE" id="PS51864"/>
    </source>
</evidence>
<dbReference type="PANTHER" id="PTHR10127:SF880">
    <property type="entry name" value="ZINC METALLOPROTEINASE NAS-5"/>
    <property type="match status" value="1"/>
</dbReference>
<organism evidence="5 6">
    <name type="scientific">Strongylus vulgaris</name>
    <name type="common">Blood worm</name>
    <dbReference type="NCBI Taxonomy" id="40348"/>
    <lineage>
        <taxon>Eukaryota</taxon>
        <taxon>Metazoa</taxon>
        <taxon>Ecdysozoa</taxon>
        <taxon>Nematoda</taxon>
        <taxon>Chromadorea</taxon>
        <taxon>Rhabditida</taxon>
        <taxon>Rhabditina</taxon>
        <taxon>Rhabditomorpha</taxon>
        <taxon>Strongyloidea</taxon>
        <taxon>Strongylidae</taxon>
        <taxon>Strongylus</taxon>
    </lineage>
</organism>
<dbReference type="InterPro" id="IPR001506">
    <property type="entry name" value="Peptidase_M12A"/>
</dbReference>
<dbReference type="SUPFAM" id="SSF55486">
    <property type="entry name" value="Metalloproteases ('zincins'), catalytic domain"/>
    <property type="match status" value="2"/>
</dbReference>
<evidence type="ECO:0000313" key="5">
    <source>
        <dbReference type="EMBL" id="VDM79350.1"/>
    </source>
</evidence>
<dbReference type="CDD" id="cd04280">
    <property type="entry name" value="ZnMc_astacin_like"/>
    <property type="match status" value="1"/>
</dbReference>
<dbReference type="PRINTS" id="PR00480">
    <property type="entry name" value="ASTACIN"/>
</dbReference>
<gene>
    <name evidence="5" type="ORF">SVUK_LOCUS14348</name>
</gene>
<dbReference type="GO" id="GO:0006508">
    <property type="term" value="P:proteolysis"/>
    <property type="evidence" value="ECO:0007669"/>
    <property type="project" value="UniProtKB-KW"/>
</dbReference>
<name>A0A3P7J1L2_STRVU</name>
<dbReference type="InterPro" id="IPR034035">
    <property type="entry name" value="Astacin-like_dom"/>
</dbReference>
<evidence type="ECO:0000256" key="3">
    <source>
        <dbReference type="RuleBase" id="RU361183"/>
    </source>
</evidence>
<dbReference type="EMBL" id="UYYB01104818">
    <property type="protein sequence ID" value="VDM79350.1"/>
    <property type="molecule type" value="Genomic_DNA"/>
</dbReference>
<feature type="active site" evidence="2">
    <location>
        <position position="159"/>
    </location>
</feature>
<feature type="binding site" evidence="2">
    <location>
        <position position="168"/>
    </location>
    <ligand>
        <name>Zn(2+)</name>
        <dbReference type="ChEBI" id="CHEBI:29105"/>
        <note>catalytic</note>
    </ligand>
</feature>
<comment type="cofactor">
    <cofactor evidence="2 3">
        <name>Zn(2+)</name>
        <dbReference type="ChEBI" id="CHEBI:29105"/>
    </cofactor>
    <text evidence="2 3">Binds 1 zinc ion per subunit.</text>
</comment>
<protein>
    <recommendedName>
        <fullName evidence="3">Metalloendopeptidase</fullName>
        <ecNumber evidence="3">3.4.24.-</ecNumber>
    </recommendedName>
</protein>
<dbReference type="InterPro" id="IPR024079">
    <property type="entry name" value="MetalloPept_cat_dom_sf"/>
</dbReference>
<evidence type="ECO:0000256" key="1">
    <source>
        <dbReference type="ARBA" id="ARBA00023157"/>
    </source>
</evidence>
<dbReference type="AlphaFoldDB" id="A0A3P7J1L2"/>
<dbReference type="PANTHER" id="PTHR10127">
    <property type="entry name" value="DISCOIDIN, CUB, EGF, LAMININ , AND ZINC METALLOPROTEASE DOMAIN CONTAINING"/>
    <property type="match status" value="1"/>
</dbReference>
<dbReference type="GO" id="GO:0004222">
    <property type="term" value="F:metalloendopeptidase activity"/>
    <property type="evidence" value="ECO:0007669"/>
    <property type="project" value="UniProtKB-UniRule"/>
</dbReference>
<reference evidence="5 6" key="1">
    <citation type="submission" date="2018-11" db="EMBL/GenBank/DDBJ databases">
        <authorList>
            <consortium name="Pathogen Informatics"/>
        </authorList>
    </citation>
    <scope>NUCLEOTIDE SEQUENCE [LARGE SCALE GENOMIC DNA]</scope>
</reference>
<keyword evidence="2 3" id="KW-0862">Zinc</keyword>
<dbReference type="PROSITE" id="PS51864">
    <property type="entry name" value="ASTACIN"/>
    <property type="match status" value="1"/>
</dbReference>
<feature type="binding site" evidence="2">
    <location>
        <position position="162"/>
    </location>
    <ligand>
        <name>Zn(2+)</name>
        <dbReference type="ChEBI" id="CHEBI:29105"/>
        <note>catalytic</note>
    </ligand>
</feature>
<dbReference type="SMART" id="SM00235">
    <property type="entry name" value="ZnMc"/>
    <property type="match status" value="1"/>
</dbReference>
<dbReference type="EC" id="3.4.24.-" evidence="3"/>
<dbReference type="Gene3D" id="3.40.390.10">
    <property type="entry name" value="Collagenase (Catalytic Domain)"/>
    <property type="match status" value="2"/>
</dbReference>
<dbReference type="Pfam" id="PF01400">
    <property type="entry name" value="Astacin"/>
    <property type="match status" value="2"/>
</dbReference>
<keyword evidence="1" id="KW-1015">Disulfide bond</keyword>
<keyword evidence="2 3" id="KW-0482">Metalloprotease</keyword>
<keyword evidence="2 3" id="KW-0378">Hydrolase</keyword>
<dbReference type="OrthoDB" id="7721051at2759"/>
<dbReference type="GO" id="GO:0008270">
    <property type="term" value="F:zinc ion binding"/>
    <property type="evidence" value="ECO:0007669"/>
    <property type="project" value="UniProtKB-UniRule"/>
</dbReference>